<dbReference type="InterPro" id="IPR029035">
    <property type="entry name" value="DHS-like_NAD/FAD-binding_dom"/>
</dbReference>
<comment type="catalytic activity">
    <reaction evidence="12">
        <text>N(6)-succinyl-L-lysyl-[protein] + NAD(+) + H2O = 2''-O-succinyl-ADP-D-ribose + nicotinamide + L-lysyl-[protein]</text>
        <dbReference type="Rhea" id="RHEA:47668"/>
        <dbReference type="Rhea" id="RHEA-COMP:9752"/>
        <dbReference type="Rhea" id="RHEA-COMP:11877"/>
        <dbReference type="ChEBI" id="CHEBI:15377"/>
        <dbReference type="ChEBI" id="CHEBI:17154"/>
        <dbReference type="ChEBI" id="CHEBI:29969"/>
        <dbReference type="ChEBI" id="CHEBI:57540"/>
        <dbReference type="ChEBI" id="CHEBI:87830"/>
        <dbReference type="ChEBI" id="CHEBI:87832"/>
    </reaction>
    <physiologicalReaction direction="left-to-right" evidence="12">
        <dbReference type="Rhea" id="RHEA:47669"/>
    </physiologicalReaction>
</comment>
<evidence type="ECO:0000313" key="19">
    <source>
        <dbReference type="Proteomes" id="UP000285301"/>
    </source>
</evidence>
<evidence type="ECO:0000256" key="15">
    <source>
        <dbReference type="PROSITE-ProRule" id="PRU00236"/>
    </source>
</evidence>
<comment type="catalytic activity">
    <reaction evidence="13">
        <text>N(6)-propanoyl-L-lysyl-[protein] + NAD(+) + H2O = 3''-O-propanoyl-ADP-D-ribose + nicotinamide + L-lysyl-[protein]</text>
        <dbReference type="Rhea" id="RHEA:23500"/>
        <dbReference type="Rhea" id="RHEA-COMP:9752"/>
        <dbReference type="Rhea" id="RHEA-COMP:13758"/>
        <dbReference type="ChEBI" id="CHEBI:15377"/>
        <dbReference type="ChEBI" id="CHEBI:17154"/>
        <dbReference type="ChEBI" id="CHEBI:29969"/>
        <dbReference type="ChEBI" id="CHEBI:57540"/>
        <dbReference type="ChEBI" id="CHEBI:138019"/>
        <dbReference type="ChEBI" id="CHEBI:145015"/>
    </reaction>
    <physiologicalReaction direction="left-to-right" evidence="13">
        <dbReference type="Rhea" id="RHEA:23501"/>
    </physiologicalReaction>
</comment>
<dbReference type="GO" id="GO:0005634">
    <property type="term" value="C:nucleus"/>
    <property type="evidence" value="ECO:0007669"/>
    <property type="project" value="TreeGrafter"/>
</dbReference>
<keyword evidence="3" id="KW-0597">Phosphoprotein</keyword>
<dbReference type="GO" id="GO:0010468">
    <property type="term" value="P:regulation of gene expression"/>
    <property type="evidence" value="ECO:0007669"/>
    <property type="project" value="UniProtKB-ARBA"/>
</dbReference>
<feature type="binding site" evidence="15">
    <location>
        <position position="253"/>
    </location>
    <ligand>
        <name>Zn(2+)</name>
        <dbReference type="ChEBI" id="CHEBI:29105"/>
    </ligand>
</feature>
<feature type="binding site" evidence="15">
    <location>
        <position position="228"/>
    </location>
    <ligand>
        <name>Zn(2+)</name>
        <dbReference type="ChEBI" id="CHEBI:29105"/>
    </ligand>
</feature>
<proteinExistence type="inferred from homology"/>
<dbReference type="SUPFAM" id="SSF52467">
    <property type="entry name" value="DHS-like NAD/FAD-binding domain"/>
    <property type="match status" value="1"/>
</dbReference>
<dbReference type="FunFam" id="3.40.50.1220:FF:000038">
    <property type="entry name" value="NAD-dependent protein deacetylase sirtuin-6 isoform X2"/>
    <property type="match status" value="1"/>
</dbReference>
<feature type="binding site" evidence="15">
    <location>
        <position position="225"/>
    </location>
    <ligand>
        <name>Zn(2+)</name>
        <dbReference type="ChEBI" id="CHEBI:29105"/>
    </ligand>
</feature>
<gene>
    <name evidence="17" type="ORF">B4U79_04900</name>
    <name evidence="18" type="ORF">B4U79_13679</name>
</gene>
<dbReference type="GO" id="GO:0046872">
    <property type="term" value="F:metal ion binding"/>
    <property type="evidence" value="ECO:0007669"/>
    <property type="project" value="UniProtKB-KW"/>
</dbReference>
<dbReference type="PANTHER" id="PTHR11085:SF1">
    <property type="entry name" value="NAD-DEPENDENT PROTEIN DEACETYLASE SIRTUIN-7"/>
    <property type="match status" value="1"/>
</dbReference>
<comment type="similarity">
    <text evidence="8">Belongs to the sirtuin family. Class IV subfamily.</text>
</comment>
<name>A0A3S3RI26_9ACAR</name>
<feature type="binding site" evidence="15">
    <location>
        <position position="256"/>
    </location>
    <ligand>
        <name>Zn(2+)</name>
        <dbReference type="ChEBI" id="CHEBI:29105"/>
    </ligand>
</feature>
<evidence type="ECO:0000256" key="7">
    <source>
        <dbReference type="ARBA" id="ARBA00023027"/>
    </source>
</evidence>
<organism evidence="17 19">
    <name type="scientific">Dinothrombium tinctorium</name>
    <dbReference type="NCBI Taxonomy" id="1965070"/>
    <lineage>
        <taxon>Eukaryota</taxon>
        <taxon>Metazoa</taxon>
        <taxon>Ecdysozoa</taxon>
        <taxon>Arthropoda</taxon>
        <taxon>Chelicerata</taxon>
        <taxon>Arachnida</taxon>
        <taxon>Acari</taxon>
        <taxon>Acariformes</taxon>
        <taxon>Trombidiformes</taxon>
        <taxon>Prostigmata</taxon>
        <taxon>Anystina</taxon>
        <taxon>Parasitengona</taxon>
        <taxon>Trombidioidea</taxon>
        <taxon>Trombidiidae</taxon>
        <taxon>Dinothrombium</taxon>
    </lineage>
</organism>
<comment type="catalytic activity">
    <reaction evidence="11">
        <text>N(6)-decanoyl-L-lysyl-[protein] + NAD(+) + H2O = 2''-O-decanoyl-ADP-D-ribose + nicotinamide + L-lysyl-[protein]</text>
        <dbReference type="Rhea" id="RHEA:70631"/>
        <dbReference type="Rhea" id="RHEA-COMP:9752"/>
        <dbReference type="Rhea" id="RHEA-COMP:17932"/>
        <dbReference type="ChEBI" id="CHEBI:15377"/>
        <dbReference type="ChEBI" id="CHEBI:17154"/>
        <dbReference type="ChEBI" id="CHEBI:29969"/>
        <dbReference type="ChEBI" id="CHEBI:57540"/>
        <dbReference type="ChEBI" id="CHEBI:143222"/>
        <dbReference type="ChEBI" id="CHEBI:189688"/>
    </reaction>
    <physiologicalReaction direction="left-to-right" evidence="11">
        <dbReference type="Rhea" id="RHEA:70632"/>
    </physiologicalReaction>
</comment>
<dbReference type="GO" id="GO:0097372">
    <property type="term" value="F:histone H3K18 deacetylase activity, NAD-dependent"/>
    <property type="evidence" value="ECO:0007669"/>
    <property type="project" value="TreeGrafter"/>
</dbReference>
<comment type="catalytic activity">
    <reaction evidence="14">
        <text>N(6)-glutaryl-L-lysyl-[protein] + NAD(+) + H2O = 2''-O-glutaryl-ADP-D-ribose + nicotinamide + L-lysyl-[protein]</text>
        <dbReference type="Rhea" id="RHEA:47664"/>
        <dbReference type="Rhea" id="RHEA-COMP:9752"/>
        <dbReference type="Rhea" id="RHEA-COMP:11875"/>
        <dbReference type="ChEBI" id="CHEBI:15377"/>
        <dbReference type="ChEBI" id="CHEBI:17154"/>
        <dbReference type="ChEBI" id="CHEBI:29969"/>
        <dbReference type="ChEBI" id="CHEBI:57540"/>
        <dbReference type="ChEBI" id="CHEBI:87828"/>
        <dbReference type="ChEBI" id="CHEBI:87829"/>
    </reaction>
    <physiologicalReaction direction="left-to-right" evidence="14">
        <dbReference type="Rhea" id="RHEA:47665"/>
    </physiologicalReaction>
</comment>
<dbReference type="Gene3D" id="3.40.50.1220">
    <property type="entry name" value="TPP-binding domain"/>
    <property type="match status" value="1"/>
</dbReference>
<feature type="domain" description="Deacetylase sirtuin-type" evidence="16">
    <location>
        <begin position="111"/>
        <end position="363"/>
    </location>
</feature>
<evidence type="ECO:0000256" key="9">
    <source>
        <dbReference type="ARBA" id="ARBA00041832"/>
    </source>
</evidence>
<evidence type="ECO:0000256" key="13">
    <source>
        <dbReference type="ARBA" id="ARBA00051399"/>
    </source>
</evidence>
<dbReference type="Proteomes" id="UP000285301">
    <property type="component" value="Unassembled WGS sequence"/>
</dbReference>
<keyword evidence="19" id="KW-1185">Reference proteome</keyword>
<dbReference type="GO" id="GO:0000785">
    <property type="term" value="C:chromatin"/>
    <property type="evidence" value="ECO:0007669"/>
    <property type="project" value="UniProtKB-ARBA"/>
</dbReference>
<dbReference type="EMBL" id="NCKU01012745">
    <property type="protein sequence ID" value="RWR99996.1"/>
    <property type="molecule type" value="Genomic_DNA"/>
</dbReference>
<dbReference type="PANTHER" id="PTHR11085">
    <property type="entry name" value="NAD-DEPENDENT PROTEIN DEACYLASE SIRTUIN-5, MITOCHONDRIAL-RELATED"/>
    <property type="match status" value="1"/>
</dbReference>
<dbReference type="InterPro" id="IPR026590">
    <property type="entry name" value="Ssirtuin_cat_dom"/>
</dbReference>
<dbReference type="FunFam" id="2.20.28.200:FF:000002">
    <property type="entry name" value="NAD-dependent deacetylase sirtuin-7"/>
    <property type="match status" value="1"/>
</dbReference>
<reference evidence="17" key="2">
    <citation type="submission" date="2018-11" db="EMBL/GenBank/DDBJ databases">
        <title>Trombidioid mite genomics.</title>
        <authorList>
            <person name="Dong X."/>
        </authorList>
    </citation>
    <scope>NUCLEOTIDE SEQUENCE</scope>
    <source>
        <strain evidence="17">UoL-WK</strain>
    </source>
</reference>
<evidence type="ECO:0000256" key="12">
    <source>
        <dbReference type="ARBA" id="ARBA00051105"/>
    </source>
</evidence>
<evidence type="ECO:0000256" key="11">
    <source>
        <dbReference type="ARBA" id="ARBA00050237"/>
    </source>
</evidence>
<dbReference type="GO" id="GO:0035861">
    <property type="term" value="C:site of double-strand break"/>
    <property type="evidence" value="ECO:0007669"/>
    <property type="project" value="UniProtKB-ARBA"/>
</dbReference>
<sequence length="363" mass="41492">METKSSEKVTETRFLRNRKGTQKYAEFKRCALKREQSARSVLLLHSLHLPYCVHFRRLRKLSRILKKPESSRTEDEKNALQESTAFVSLLEDRIHKAVISKERCKESEDPDDVFDLKCKKLAQIIKEANKLMIYTGAGISTSAQIPDYRGPNGVWTQLNKSGRILPSNDLTFAEPTYTHMAIAQLYKCNLLHHVVSQNCDGLHLRSGLPQNVLSEIHGNMYIEVCQNCKTQYFRDFDVTENTSLHRHKTGRKCPKCPEEEGYLVDTIVHFGEKGKLEWPLNWKGADAASKEADVILCLGTSLKILRKYPCLWPKKQQGKPQICIVNLQWTPKDSQATLKINGKCDKVMQNVISSLGIQVENYS</sequence>
<accession>A0A3S3RI26</accession>
<evidence type="ECO:0000313" key="18">
    <source>
        <dbReference type="EMBL" id="RWS03585.1"/>
    </source>
</evidence>
<dbReference type="AlphaFoldDB" id="A0A3S3RI26"/>
<keyword evidence="7" id="KW-0520">NAD</keyword>
<dbReference type="InterPro" id="IPR003000">
    <property type="entry name" value="Sirtuin"/>
</dbReference>
<evidence type="ECO:0000313" key="17">
    <source>
        <dbReference type="EMBL" id="RWR99996.1"/>
    </source>
</evidence>
<dbReference type="Pfam" id="PF02146">
    <property type="entry name" value="SIR2"/>
    <property type="match status" value="1"/>
</dbReference>
<feature type="active site" description="Proton acceptor" evidence="15">
    <location>
        <position position="217"/>
    </location>
</feature>
<evidence type="ECO:0000256" key="10">
    <source>
        <dbReference type="ARBA" id="ARBA00043038"/>
    </source>
</evidence>
<evidence type="ECO:0000256" key="1">
    <source>
        <dbReference type="ARBA" id="ARBA00001947"/>
    </source>
</evidence>
<evidence type="ECO:0000256" key="6">
    <source>
        <dbReference type="ARBA" id="ARBA00022833"/>
    </source>
</evidence>
<dbReference type="EC" id="2.3.1.286" evidence="2"/>
<evidence type="ECO:0000256" key="5">
    <source>
        <dbReference type="ARBA" id="ARBA00022723"/>
    </source>
</evidence>
<keyword evidence="6 15" id="KW-0862">Zinc</keyword>
<evidence type="ECO:0000256" key="2">
    <source>
        <dbReference type="ARBA" id="ARBA00012928"/>
    </source>
</evidence>
<dbReference type="Gene3D" id="2.20.28.200">
    <property type="match status" value="1"/>
</dbReference>
<keyword evidence="5 15" id="KW-0479">Metal-binding</keyword>
<protein>
    <recommendedName>
        <fullName evidence="2">protein acetyllysine N-acetyltransferase</fullName>
        <ecNumber evidence="2">2.3.1.286</ecNumber>
    </recommendedName>
    <alternativeName>
        <fullName evidence="10">Regulatory protein SIR2 homolog 7</fullName>
    </alternativeName>
    <alternativeName>
        <fullName evidence="9">SIR2-like protein 7</fullName>
    </alternativeName>
</protein>
<dbReference type="EMBL" id="NCKU01006351">
    <property type="protein sequence ID" value="RWS03585.1"/>
    <property type="molecule type" value="Genomic_DNA"/>
</dbReference>
<comment type="cofactor">
    <cofactor evidence="1">
        <name>Zn(2+)</name>
        <dbReference type="ChEBI" id="CHEBI:29105"/>
    </cofactor>
</comment>
<dbReference type="STRING" id="1965070.A0A3S3RI26"/>
<comment type="caution">
    <text evidence="17">The sequence shown here is derived from an EMBL/GenBank/DDBJ whole genome shotgun (WGS) entry which is preliminary data.</text>
</comment>
<dbReference type="PROSITE" id="PS50305">
    <property type="entry name" value="SIRTUIN"/>
    <property type="match status" value="1"/>
</dbReference>
<reference evidence="17 19" key="1">
    <citation type="journal article" date="2018" name="Gigascience">
        <title>Genomes of trombidid mites reveal novel predicted allergens and laterally-transferred genes associated with secondary metabolism.</title>
        <authorList>
            <person name="Dong X."/>
            <person name="Chaisiri K."/>
            <person name="Xia D."/>
            <person name="Armstrong S.D."/>
            <person name="Fang Y."/>
            <person name="Donnelly M.J."/>
            <person name="Kadowaki T."/>
            <person name="McGarry J.W."/>
            <person name="Darby A.C."/>
            <person name="Makepeace B.L."/>
        </authorList>
    </citation>
    <scope>NUCLEOTIDE SEQUENCE [LARGE SCALE GENOMIC DNA]</scope>
    <source>
        <strain evidence="17">UoL-WK</strain>
    </source>
</reference>
<keyword evidence="4" id="KW-0808">Transferase</keyword>
<dbReference type="InterPro" id="IPR050134">
    <property type="entry name" value="NAD-dep_sirtuin_deacylases"/>
</dbReference>
<evidence type="ECO:0000256" key="4">
    <source>
        <dbReference type="ARBA" id="ARBA00022679"/>
    </source>
</evidence>
<evidence type="ECO:0000256" key="8">
    <source>
        <dbReference type="ARBA" id="ARBA00038170"/>
    </source>
</evidence>
<dbReference type="GO" id="GO:0070403">
    <property type="term" value="F:NAD+ binding"/>
    <property type="evidence" value="ECO:0007669"/>
    <property type="project" value="InterPro"/>
</dbReference>
<evidence type="ECO:0000259" key="16">
    <source>
        <dbReference type="PROSITE" id="PS50305"/>
    </source>
</evidence>
<dbReference type="GO" id="GO:0140861">
    <property type="term" value="P:DNA repair-dependent chromatin remodeling"/>
    <property type="evidence" value="ECO:0007669"/>
    <property type="project" value="UniProtKB-ARBA"/>
</dbReference>
<feature type="non-terminal residue" evidence="17">
    <location>
        <position position="363"/>
    </location>
</feature>
<evidence type="ECO:0000256" key="3">
    <source>
        <dbReference type="ARBA" id="ARBA00022553"/>
    </source>
</evidence>
<dbReference type="OrthoDB" id="2919105at2759"/>
<evidence type="ECO:0000256" key="14">
    <source>
        <dbReference type="ARBA" id="ARBA00052763"/>
    </source>
</evidence>